<sequence>MRFTNSFFTAVAALASAVSAGNMGVANILAITGPSGGQHTEKTVTVPFGQLTHYEMAISELRLESIAVTLPGGAIEPDIQDITCQMYKDEHGLDPGSREFTIDRPALLSTNTVQFGWVLCYVEVEK</sequence>
<accession>A0A9W8RH40</accession>
<feature type="signal peptide" evidence="1">
    <location>
        <begin position="1"/>
        <end position="20"/>
    </location>
</feature>
<gene>
    <name evidence="2" type="ORF">NW755_002728</name>
</gene>
<dbReference type="EMBL" id="JAOQAV010000004">
    <property type="protein sequence ID" value="KAJ4195312.1"/>
    <property type="molecule type" value="Genomic_DNA"/>
</dbReference>
<organism evidence="2 3">
    <name type="scientific">Fusarium falciforme</name>
    <dbReference type="NCBI Taxonomy" id="195108"/>
    <lineage>
        <taxon>Eukaryota</taxon>
        <taxon>Fungi</taxon>
        <taxon>Dikarya</taxon>
        <taxon>Ascomycota</taxon>
        <taxon>Pezizomycotina</taxon>
        <taxon>Sordariomycetes</taxon>
        <taxon>Hypocreomycetidae</taxon>
        <taxon>Hypocreales</taxon>
        <taxon>Nectriaceae</taxon>
        <taxon>Fusarium</taxon>
        <taxon>Fusarium solani species complex</taxon>
    </lineage>
</organism>
<protein>
    <submittedName>
        <fullName evidence="2">Uncharacterized protein</fullName>
    </submittedName>
</protein>
<evidence type="ECO:0000256" key="1">
    <source>
        <dbReference type="SAM" id="SignalP"/>
    </source>
</evidence>
<dbReference type="AlphaFoldDB" id="A0A9W8RH40"/>
<keyword evidence="3" id="KW-1185">Reference proteome</keyword>
<keyword evidence="1" id="KW-0732">Signal</keyword>
<dbReference type="OrthoDB" id="5091764at2759"/>
<name>A0A9W8RH40_9HYPO</name>
<evidence type="ECO:0000313" key="2">
    <source>
        <dbReference type="EMBL" id="KAJ4195312.1"/>
    </source>
</evidence>
<proteinExistence type="predicted"/>
<comment type="caution">
    <text evidence="2">The sequence shown here is derived from an EMBL/GenBank/DDBJ whole genome shotgun (WGS) entry which is preliminary data.</text>
</comment>
<reference evidence="2" key="1">
    <citation type="submission" date="2022-09" db="EMBL/GenBank/DDBJ databases">
        <title>Fusarium specimens isolated from Avocado Roots.</title>
        <authorList>
            <person name="Stajich J."/>
            <person name="Roper C."/>
            <person name="Heimlech-Rivalta G."/>
        </authorList>
    </citation>
    <scope>NUCLEOTIDE SEQUENCE</scope>
    <source>
        <strain evidence="2">A02</strain>
    </source>
</reference>
<evidence type="ECO:0000313" key="3">
    <source>
        <dbReference type="Proteomes" id="UP001152087"/>
    </source>
</evidence>
<feature type="chain" id="PRO_5040781709" evidence="1">
    <location>
        <begin position="21"/>
        <end position="126"/>
    </location>
</feature>
<dbReference type="Proteomes" id="UP001152087">
    <property type="component" value="Unassembled WGS sequence"/>
</dbReference>